<proteinExistence type="predicted"/>
<feature type="compositionally biased region" description="Polar residues" evidence="1">
    <location>
        <begin position="10"/>
        <end position="20"/>
    </location>
</feature>
<gene>
    <name evidence="2" type="ORF">B296_00009821</name>
</gene>
<evidence type="ECO:0000256" key="1">
    <source>
        <dbReference type="SAM" id="MobiDB-lite"/>
    </source>
</evidence>
<feature type="region of interest" description="Disordered" evidence="1">
    <location>
        <begin position="98"/>
        <end position="133"/>
    </location>
</feature>
<dbReference type="Proteomes" id="UP000287651">
    <property type="component" value="Unassembled WGS sequence"/>
</dbReference>
<evidence type="ECO:0000313" key="3">
    <source>
        <dbReference type="Proteomes" id="UP000287651"/>
    </source>
</evidence>
<feature type="compositionally biased region" description="Basic and acidic residues" evidence="1">
    <location>
        <begin position="23"/>
        <end position="36"/>
    </location>
</feature>
<evidence type="ECO:0000313" key="2">
    <source>
        <dbReference type="EMBL" id="RRT83220.1"/>
    </source>
</evidence>
<sequence>MRRRARDSEASINTIGSSTRRMPRAERGGPEDTNRDDQDDTTIGEHITRKGDRTVPAKGSSPPHLLGDGIPFCAYIYVVLARWGRRCLRRRSFGETRGAACGTRNLGRPIPWDGWSTGPPSSDSSNSNRDRRS</sequence>
<comment type="caution">
    <text evidence="2">The sequence shown here is derived from an EMBL/GenBank/DDBJ whole genome shotgun (WGS) entry which is preliminary data.</text>
</comment>
<feature type="region of interest" description="Disordered" evidence="1">
    <location>
        <begin position="1"/>
        <end position="69"/>
    </location>
</feature>
<dbReference type="AlphaFoldDB" id="A0A427B434"/>
<accession>A0A427B434</accession>
<name>A0A427B434_ENSVE</name>
<feature type="compositionally biased region" description="Basic and acidic residues" evidence="1">
    <location>
        <begin position="46"/>
        <end position="55"/>
    </location>
</feature>
<protein>
    <submittedName>
        <fullName evidence="2">Uncharacterized protein</fullName>
    </submittedName>
</protein>
<reference evidence="2 3" key="1">
    <citation type="journal article" date="2014" name="Agronomy (Basel)">
        <title>A Draft Genome Sequence for Ensete ventricosum, the Drought-Tolerant Tree Against Hunger.</title>
        <authorList>
            <person name="Harrison J."/>
            <person name="Moore K.A."/>
            <person name="Paszkiewicz K."/>
            <person name="Jones T."/>
            <person name="Grant M."/>
            <person name="Ambacheew D."/>
            <person name="Muzemil S."/>
            <person name="Studholme D.J."/>
        </authorList>
    </citation>
    <scope>NUCLEOTIDE SEQUENCE [LARGE SCALE GENOMIC DNA]</scope>
</reference>
<organism evidence="2 3">
    <name type="scientific">Ensete ventricosum</name>
    <name type="common">Abyssinian banana</name>
    <name type="synonym">Musa ensete</name>
    <dbReference type="NCBI Taxonomy" id="4639"/>
    <lineage>
        <taxon>Eukaryota</taxon>
        <taxon>Viridiplantae</taxon>
        <taxon>Streptophyta</taxon>
        <taxon>Embryophyta</taxon>
        <taxon>Tracheophyta</taxon>
        <taxon>Spermatophyta</taxon>
        <taxon>Magnoliopsida</taxon>
        <taxon>Liliopsida</taxon>
        <taxon>Zingiberales</taxon>
        <taxon>Musaceae</taxon>
        <taxon>Ensete</taxon>
    </lineage>
</organism>
<dbReference type="EMBL" id="AMZH03000537">
    <property type="protein sequence ID" value="RRT83220.1"/>
    <property type="molecule type" value="Genomic_DNA"/>
</dbReference>